<dbReference type="AlphaFoldDB" id="A0A975B9X1"/>
<gene>
    <name evidence="2" type="ORF">dnl_38090</name>
</gene>
<name>A0A975B9X1_9BACT</name>
<keyword evidence="3" id="KW-1185">Reference proteome</keyword>
<evidence type="ECO:0000313" key="2">
    <source>
        <dbReference type="EMBL" id="QTA81473.1"/>
    </source>
</evidence>
<proteinExistence type="predicted"/>
<dbReference type="EMBL" id="CP061799">
    <property type="protein sequence ID" value="QTA81473.1"/>
    <property type="molecule type" value="Genomic_DNA"/>
</dbReference>
<reference evidence="2" key="1">
    <citation type="journal article" date="2021" name="Microb. Physiol.">
        <title>Proteogenomic Insights into the Physiology of Marine, Sulfate-Reducing, Filamentous Desulfonema limicola and Desulfonema magnum.</title>
        <authorList>
            <person name="Schnaars V."/>
            <person name="Wohlbrand L."/>
            <person name="Scheve S."/>
            <person name="Hinrichs C."/>
            <person name="Reinhardt R."/>
            <person name="Rabus R."/>
        </authorList>
    </citation>
    <scope>NUCLEOTIDE SEQUENCE</scope>
    <source>
        <strain evidence="2">5ac10</strain>
    </source>
</reference>
<organism evidence="2 3">
    <name type="scientific">Desulfonema limicola</name>
    <dbReference type="NCBI Taxonomy" id="45656"/>
    <lineage>
        <taxon>Bacteria</taxon>
        <taxon>Pseudomonadati</taxon>
        <taxon>Thermodesulfobacteriota</taxon>
        <taxon>Desulfobacteria</taxon>
        <taxon>Desulfobacterales</taxon>
        <taxon>Desulfococcaceae</taxon>
        <taxon>Desulfonema</taxon>
    </lineage>
</organism>
<evidence type="ECO:0000256" key="1">
    <source>
        <dbReference type="SAM" id="Coils"/>
    </source>
</evidence>
<dbReference type="Proteomes" id="UP000663720">
    <property type="component" value="Chromosome"/>
</dbReference>
<accession>A0A975B9X1</accession>
<dbReference type="RefSeq" id="WP_207687501.1">
    <property type="nucleotide sequence ID" value="NZ_CP061799.1"/>
</dbReference>
<sequence>MSKPILPDELRYKIRKLSDDGFSTIEIFDFVIDESAKFVDSQEQLTRCISAITRTRSPKKQIENNVQFETQIPEIKQFDNKKYSDIIGSLTEHMNGKKFENSCEKIVTDILEKHENFTNLKNVNNVSGFTNPPFDFFGIKKGKPYMIEFKGSLNNFNAPGETQKRRLEELLERIDELNIALIQLKLKKSEYRIFYNDEMNLFFDGKQMPLEPVEEWLKIQIGKKTEE</sequence>
<evidence type="ECO:0000313" key="3">
    <source>
        <dbReference type="Proteomes" id="UP000663720"/>
    </source>
</evidence>
<protein>
    <submittedName>
        <fullName evidence="2">Uncharacterized protein</fullName>
    </submittedName>
</protein>
<dbReference type="KEGG" id="dli:dnl_38090"/>
<feature type="coiled-coil region" evidence="1">
    <location>
        <begin position="160"/>
        <end position="187"/>
    </location>
</feature>
<keyword evidence="1" id="KW-0175">Coiled coil</keyword>